<dbReference type="AlphaFoldDB" id="A0A5B8JCF5"/>
<keyword evidence="5 8" id="KW-0472">Membrane</keyword>
<feature type="transmembrane region" description="Helical" evidence="8">
    <location>
        <begin position="544"/>
        <end position="567"/>
    </location>
</feature>
<evidence type="ECO:0000256" key="8">
    <source>
        <dbReference type="SAM" id="Phobius"/>
    </source>
</evidence>
<gene>
    <name evidence="10" type="ORF">FQU76_26580</name>
</gene>
<evidence type="ECO:0000259" key="9">
    <source>
        <dbReference type="Pfam" id="PF02687"/>
    </source>
</evidence>
<name>A0A5B8JCF5_9ACTN</name>
<feature type="transmembrane region" description="Helical" evidence="8">
    <location>
        <begin position="409"/>
        <end position="429"/>
    </location>
</feature>
<feature type="transmembrane region" description="Helical" evidence="8">
    <location>
        <begin position="458"/>
        <end position="478"/>
    </location>
</feature>
<evidence type="ECO:0000256" key="1">
    <source>
        <dbReference type="ARBA" id="ARBA00004651"/>
    </source>
</evidence>
<feature type="domain" description="ABC3 transporter permease C-terminal" evidence="9">
    <location>
        <begin position="778"/>
        <end position="904"/>
    </location>
</feature>
<accession>A0A5B8JCF5</accession>
<sequence>MVGVVRAVAPWVRTRLRTAPVPAVALFVLVGITAFLCAAFPRAVDAYEGEGLRHELGVAVADQSALRFTAAPEPAYDPADPALRKAVSPREMTERQRRIVRTLPEPLRADPRESSYGVRTQRPMRGQAPGLTELDGGTPAFTLAAPAGLAEHAAVRSGRLPKPRAAAPYDPAAEAVVTSATAKALGIRVGTVVRVPRGGGEPLAVAVTGIVEPVRPAGSYWSVQPVLRTPTLLYTDGMPPAPYWHGTLLLAPEAAPALLALENEAEPYWDVAVDPGGFGAHDLDAARRAVAAVENGPVLSELREAVSPELQVISGLAEIFEEYAKLRGAIGPVVSVAAFGVGGVIGVVLLTAGGLAASRRRSELALLRARGGSMPGTAGRLLAEVAVPAVPAAVAGGTLAVLLVPEGRLWPAVLATVLVTVVACVALPLRAVLAHRRPRPSGGRDDVVRARPSRRRTVAELTLLVLAVAAVVAVRRRGTADGAEQGVDQLVSAAPVLLGVVAALALVRLYPLPLRLVARPVARRRGAIGFLALTRAGRAPATTVLPLLALLLALVTTAFGGSVLAGVEGARDRAAVLSVGADARVESAGALPKGLAETVRKLPGVTGVVEVYRETDLSLRDGDDAHGVTLLAAEPAAYARLARSTGLGGFPAKSLRRPDAGPLPVIVSPGAAERLGSGPRTIGPLSAALTVRVAAVRELTPGLSEGDFVLVDAAALTGPKAATTLLVSGGSVAGGPLRAAVREADRAQEARVALRSEERAAFAESPVQTGAERVYAVAVAAAAGYAVLALLLSLLQAAPERIALLARLRTMGLTRRQGRRLLVLENLPGSVLAGAGGVLVGWAVVLVLSPGVDLSRLAHASGGTALSRVPVELTVDAWSLLLPGAGVVVLAAGVAAVQAWLTTRRSSTTELRVGDSR</sequence>
<feature type="transmembrane region" description="Helical" evidence="8">
    <location>
        <begin position="333"/>
        <end position="357"/>
    </location>
</feature>
<dbReference type="InterPro" id="IPR003838">
    <property type="entry name" value="ABC3_permease_C"/>
</dbReference>
<dbReference type="GO" id="GO:0022857">
    <property type="term" value="F:transmembrane transporter activity"/>
    <property type="evidence" value="ECO:0007669"/>
    <property type="project" value="TreeGrafter"/>
</dbReference>
<dbReference type="EMBL" id="CP042266">
    <property type="protein sequence ID" value="QDY79505.1"/>
    <property type="molecule type" value="Genomic_DNA"/>
</dbReference>
<feature type="transmembrane region" description="Helical" evidence="8">
    <location>
        <begin position="821"/>
        <end position="848"/>
    </location>
</feature>
<dbReference type="KEGG" id="sqz:FQU76_26580"/>
<reference evidence="10 11" key="1">
    <citation type="submission" date="2019-07" db="EMBL/GenBank/DDBJ databases">
        <authorList>
            <person name="Zhu P."/>
        </authorList>
    </citation>
    <scope>NUCLEOTIDE SEQUENCE [LARGE SCALE GENOMIC DNA]</scope>
    <source>
        <strain evidence="10 11">SSL-25</strain>
    </source>
</reference>
<evidence type="ECO:0000256" key="7">
    <source>
        <dbReference type="SAM" id="MobiDB-lite"/>
    </source>
</evidence>
<evidence type="ECO:0000256" key="3">
    <source>
        <dbReference type="ARBA" id="ARBA00022692"/>
    </source>
</evidence>
<evidence type="ECO:0000256" key="6">
    <source>
        <dbReference type="ARBA" id="ARBA00038076"/>
    </source>
</evidence>
<protein>
    <submittedName>
        <fullName evidence="10">FtsX-like permease family protein</fullName>
    </submittedName>
</protein>
<keyword evidence="4 8" id="KW-1133">Transmembrane helix</keyword>
<comment type="subcellular location">
    <subcellularLocation>
        <location evidence="1">Cell membrane</location>
        <topology evidence="1">Multi-pass membrane protein</topology>
    </subcellularLocation>
</comment>
<organism evidence="10 11">
    <name type="scientific">Streptomyces qinzhouensis</name>
    <dbReference type="NCBI Taxonomy" id="2599401"/>
    <lineage>
        <taxon>Bacteria</taxon>
        <taxon>Bacillati</taxon>
        <taxon>Actinomycetota</taxon>
        <taxon>Actinomycetes</taxon>
        <taxon>Kitasatosporales</taxon>
        <taxon>Streptomycetaceae</taxon>
        <taxon>Streptomyces</taxon>
    </lineage>
</organism>
<dbReference type="GO" id="GO:0005886">
    <property type="term" value="C:plasma membrane"/>
    <property type="evidence" value="ECO:0007669"/>
    <property type="project" value="UniProtKB-SubCell"/>
</dbReference>
<dbReference type="InterPro" id="IPR050250">
    <property type="entry name" value="Macrolide_Exporter_MacB"/>
</dbReference>
<evidence type="ECO:0000256" key="4">
    <source>
        <dbReference type="ARBA" id="ARBA00022989"/>
    </source>
</evidence>
<dbReference type="OrthoDB" id="3846564at2"/>
<keyword evidence="2" id="KW-1003">Cell membrane</keyword>
<feature type="transmembrane region" description="Helical" evidence="8">
    <location>
        <begin position="877"/>
        <end position="901"/>
    </location>
</feature>
<evidence type="ECO:0000313" key="11">
    <source>
        <dbReference type="Proteomes" id="UP000320580"/>
    </source>
</evidence>
<dbReference type="PANTHER" id="PTHR30572:SF4">
    <property type="entry name" value="ABC TRANSPORTER PERMEASE YTRF"/>
    <property type="match status" value="1"/>
</dbReference>
<feature type="transmembrane region" description="Helical" evidence="8">
    <location>
        <begin position="378"/>
        <end position="403"/>
    </location>
</feature>
<evidence type="ECO:0000313" key="10">
    <source>
        <dbReference type="EMBL" id="QDY79505.1"/>
    </source>
</evidence>
<evidence type="ECO:0000256" key="2">
    <source>
        <dbReference type="ARBA" id="ARBA00022475"/>
    </source>
</evidence>
<dbReference type="Proteomes" id="UP000320580">
    <property type="component" value="Chromosome"/>
</dbReference>
<feature type="transmembrane region" description="Helical" evidence="8">
    <location>
        <begin position="490"/>
        <end position="510"/>
    </location>
</feature>
<keyword evidence="11" id="KW-1185">Reference proteome</keyword>
<dbReference type="PANTHER" id="PTHR30572">
    <property type="entry name" value="MEMBRANE COMPONENT OF TRANSPORTER-RELATED"/>
    <property type="match status" value="1"/>
</dbReference>
<feature type="transmembrane region" description="Helical" evidence="8">
    <location>
        <begin position="774"/>
        <end position="795"/>
    </location>
</feature>
<proteinExistence type="inferred from homology"/>
<feature type="transmembrane region" description="Helical" evidence="8">
    <location>
        <begin position="21"/>
        <end position="41"/>
    </location>
</feature>
<feature type="region of interest" description="Disordered" evidence="7">
    <location>
        <begin position="109"/>
        <end position="134"/>
    </location>
</feature>
<evidence type="ECO:0000256" key="5">
    <source>
        <dbReference type="ARBA" id="ARBA00023136"/>
    </source>
</evidence>
<dbReference type="Pfam" id="PF02687">
    <property type="entry name" value="FtsX"/>
    <property type="match status" value="1"/>
</dbReference>
<comment type="similarity">
    <text evidence="6">Belongs to the ABC-4 integral membrane protein family.</text>
</comment>
<keyword evidence="3 8" id="KW-0812">Transmembrane</keyword>